<keyword evidence="3" id="KW-0808">Transferase</keyword>
<dbReference type="GO" id="GO:0005829">
    <property type="term" value="C:cytosol"/>
    <property type="evidence" value="ECO:0007669"/>
    <property type="project" value="TreeGrafter"/>
</dbReference>
<dbReference type="InterPro" id="IPR008271">
    <property type="entry name" value="Ser/Thr_kinase_AS"/>
</dbReference>
<evidence type="ECO:0000256" key="6">
    <source>
        <dbReference type="ARBA" id="ARBA00022840"/>
    </source>
</evidence>
<organism evidence="14">
    <name type="scientific">Absidia glauca</name>
    <name type="common">Pin mould</name>
    <dbReference type="NCBI Taxonomy" id="4829"/>
    <lineage>
        <taxon>Eukaryota</taxon>
        <taxon>Fungi</taxon>
        <taxon>Fungi incertae sedis</taxon>
        <taxon>Mucoromycota</taxon>
        <taxon>Mucoromycotina</taxon>
        <taxon>Mucoromycetes</taxon>
        <taxon>Mucorales</taxon>
        <taxon>Cunninghamellaceae</taxon>
        <taxon>Absidia</taxon>
    </lineage>
</organism>
<comment type="catalytic activity">
    <reaction evidence="8">
        <text>L-seryl-[protein] + ATP = O-phospho-L-seryl-[protein] + ADP + H(+)</text>
        <dbReference type="Rhea" id="RHEA:17989"/>
        <dbReference type="Rhea" id="RHEA-COMP:9863"/>
        <dbReference type="Rhea" id="RHEA-COMP:11604"/>
        <dbReference type="ChEBI" id="CHEBI:15378"/>
        <dbReference type="ChEBI" id="CHEBI:29999"/>
        <dbReference type="ChEBI" id="CHEBI:30616"/>
        <dbReference type="ChEBI" id="CHEBI:83421"/>
        <dbReference type="ChEBI" id="CHEBI:456216"/>
        <dbReference type="EC" id="2.7.11.11"/>
    </reaction>
</comment>
<dbReference type="CDD" id="cd05580">
    <property type="entry name" value="STKc_PKA_like"/>
    <property type="match status" value="1"/>
</dbReference>
<keyword evidence="6 9" id="KW-0067">ATP-binding</keyword>
<evidence type="ECO:0000256" key="9">
    <source>
        <dbReference type="PROSITE-ProRule" id="PRU10141"/>
    </source>
</evidence>
<evidence type="ECO:0000259" key="13">
    <source>
        <dbReference type="PROSITE" id="PS51285"/>
    </source>
</evidence>
<dbReference type="Gene3D" id="1.10.510.10">
    <property type="entry name" value="Transferase(Phosphotransferase) domain 1"/>
    <property type="match status" value="2"/>
</dbReference>
<keyword evidence="5" id="KW-0418">Kinase</keyword>
<comment type="similarity">
    <text evidence="10">Belongs to the protein kinase superfamily.</text>
</comment>
<accession>A0A168NY40</accession>
<feature type="compositionally biased region" description="Polar residues" evidence="11">
    <location>
        <begin position="24"/>
        <end position="33"/>
    </location>
</feature>
<reference evidence="14" key="1">
    <citation type="submission" date="2016-04" db="EMBL/GenBank/DDBJ databases">
        <authorList>
            <person name="Evans L.H."/>
            <person name="Alamgir A."/>
            <person name="Owens N."/>
            <person name="Weber N.D."/>
            <person name="Virtaneva K."/>
            <person name="Barbian K."/>
            <person name="Babar A."/>
            <person name="Rosenke K."/>
        </authorList>
    </citation>
    <scope>NUCLEOTIDE SEQUENCE [LARGE SCALE GENOMIC DNA]</scope>
    <source>
        <strain evidence="14">CBS 101.48</strain>
    </source>
</reference>
<feature type="region of interest" description="Disordered" evidence="11">
    <location>
        <begin position="365"/>
        <end position="393"/>
    </location>
</feature>
<dbReference type="STRING" id="4829.A0A168NY40"/>
<feature type="compositionally biased region" description="Basic and acidic residues" evidence="11">
    <location>
        <begin position="377"/>
        <end position="386"/>
    </location>
</feature>
<protein>
    <recommendedName>
        <fullName evidence="1">cAMP-dependent protein kinase</fullName>
        <ecNumber evidence="1">2.7.11.11</ecNumber>
    </recommendedName>
</protein>
<evidence type="ECO:0000256" key="11">
    <source>
        <dbReference type="SAM" id="MobiDB-lite"/>
    </source>
</evidence>
<dbReference type="InParanoid" id="A0A168NY40"/>
<dbReference type="PANTHER" id="PTHR24353:SF37">
    <property type="entry name" value="CAMP-DEPENDENT PROTEIN KINASE CATALYTIC SUBUNIT PRKX"/>
    <property type="match status" value="1"/>
</dbReference>
<dbReference type="Proteomes" id="UP000078561">
    <property type="component" value="Unassembled WGS sequence"/>
</dbReference>
<feature type="compositionally biased region" description="Basic and acidic residues" evidence="11">
    <location>
        <begin position="1"/>
        <end position="14"/>
    </location>
</feature>
<dbReference type="PANTHER" id="PTHR24353">
    <property type="entry name" value="CYCLIC NUCLEOTIDE-DEPENDENT PROTEIN KINASE"/>
    <property type="match status" value="1"/>
</dbReference>
<dbReference type="SMART" id="SM00220">
    <property type="entry name" value="S_TKc"/>
    <property type="match status" value="1"/>
</dbReference>
<dbReference type="SUPFAM" id="SSF56112">
    <property type="entry name" value="Protein kinase-like (PK-like)"/>
    <property type="match status" value="1"/>
</dbReference>
<dbReference type="PROSITE" id="PS00107">
    <property type="entry name" value="PROTEIN_KINASE_ATP"/>
    <property type="match status" value="1"/>
</dbReference>
<proteinExistence type="inferred from homology"/>
<dbReference type="GO" id="GO:0004691">
    <property type="term" value="F:cAMP-dependent protein kinase activity"/>
    <property type="evidence" value="ECO:0007669"/>
    <property type="project" value="UniProtKB-EC"/>
</dbReference>
<dbReference type="PROSITE" id="PS50011">
    <property type="entry name" value="PROTEIN_KINASE_DOM"/>
    <property type="match status" value="1"/>
</dbReference>
<dbReference type="FunFam" id="3.30.200.20:FF:000005">
    <property type="entry name" value="cAMP-dependent protein kinase catalytic subunit"/>
    <property type="match status" value="1"/>
</dbReference>
<dbReference type="SMART" id="SM00133">
    <property type="entry name" value="S_TK_X"/>
    <property type="match status" value="1"/>
</dbReference>
<dbReference type="EMBL" id="LT553527">
    <property type="protein sequence ID" value="SAM01425.1"/>
    <property type="molecule type" value="Genomic_DNA"/>
</dbReference>
<name>A0A168NY40_ABSGL</name>
<dbReference type="InterPro" id="IPR011009">
    <property type="entry name" value="Kinase-like_dom_sf"/>
</dbReference>
<dbReference type="InterPro" id="IPR000961">
    <property type="entry name" value="AGC-kinase_C"/>
</dbReference>
<dbReference type="OrthoDB" id="63267at2759"/>
<evidence type="ECO:0000256" key="3">
    <source>
        <dbReference type="ARBA" id="ARBA00022679"/>
    </source>
</evidence>
<evidence type="ECO:0000256" key="8">
    <source>
        <dbReference type="ARBA" id="ARBA00047454"/>
    </source>
</evidence>
<evidence type="ECO:0000256" key="7">
    <source>
        <dbReference type="ARBA" id="ARBA00047292"/>
    </source>
</evidence>
<feature type="region of interest" description="Disordered" evidence="11">
    <location>
        <begin position="1"/>
        <end position="44"/>
    </location>
</feature>
<evidence type="ECO:0000256" key="1">
    <source>
        <dbReference type="ARBA" id="ARBA00012444"/>
    </source>
</evidence>
<evidence type="ECO:0000259" key="12">
    <source>
        <dbReference type="PROSITE" id="PS50011"/>
    </source>
</evidence>
<dbReference type="InterPro" id="IPR017441">
    <property type="entry name" value="Protein_kinase_ATP_BS"/>
</dbReference>
<dbReference type="Pfam" id="PF00069">
    <property type="entry name" value="Pkinase"/>
    <property type="match status" value="1"/>
</dbReference>
<dbReference type="PROSITE" id="PS51285">
    <property type="entry name" value="AGC_KINASE_CTER"/>
    <property type="match status" value="1"/>
</dbReference>
<feature type="domain" description="AGC-kinase C-terminal" evidence="13">
    <location>
        <begin position="346"/>
        <end position="403"/>
    </location>
</feature>
<dbReference type="PROSITE" id="PS00108">
    <property type="entry name" value="PROTEIN_KINASE_ST"/>
    <property type="match status" value="1"/>
</dbReference>
<evidence type="ECO:0000256" key="5">
    <source>
        <dbReference type="ARBA" id="ARBA00022777"/>
    </source>
</evidence>
<keyword evidence="15" id="KW-1185">Reference proteome</keyword>
<dbReference type="Gene3D" id="3.30.200.20">
    <property type="entry name" value="Phosphorylase Kinase, domain 1"/>
    <property type="match status" value="2"/>
</dbReference>
<dbReference type="FunFam" id="1.10.510.10:FF:000571">
    <property type="entry name" value="Maternal embryonic leucine zipper kinase"/>
    <property type="match status" value="1"/>
</dbReference>
<dbReference type="OMA" id="DTHIRDT"/>
<keyword evidence="2 10" id="KW-0723">Serine/threonine-protein kinase</keyword>
<evidence type="ECO:0000256" key="4">
    <source>
        <dbReference type="ARBA" id="ARBA00022741"/>
    </source>
</evidence>
<feature type="compositionally biased region" description="Low complexity" evidence="11">
    <location>
        <begin position="34"/>
        <end position="44"/>
    </location>
</feature>
<dbReference type="AlphaFoldDB" id="A0A168NY40"/>
<evidence type="ECO:0000256" key="10">
    <source>
        <dbReference type="RuleBase" id="RU000304"/>
    </source>
</evidence>
<comment type="catalytic activity">
    <reaction evidence="7">
        <text>L-threonyl-[protein] + ATP = O-phospho-L-threonyl-[protein] + ADP + H(+)</text>
        <dbReference type="Rhea" id="RHEA:46608"/>
        <dbReference type="Rhea" id="RHEA-COMP:11060"/>
        <dbReference type="Rhea" id="RHEA-COMP:11605"/>
        <dbReference type="ChEBI" id="CHEBI:15378"/>
        <dbReference type="ChEBI" id="CHEBI:30013"/>
        <dbReference type="ChEBI" id="CHEBI:30616"/>
        <dbReference type="ChEBI" id="CHEBI:61977"/>
        <dbReference type="ChEBI" id="CHEBI:456216"/>
        <dbReference type="EC" id="2.7.11.11"/>
    </reaction>
</comment>
<evidence type="ECO:0000256" key="2">
    <source>
        <dbReference type="ARBA" id="ARBA00022527"/>
    </source>
</evidence>
<dbReference type="InterPro" id="IPR000719">
    <property type="entry name" value="Prot_kinase_dom"/>
</dbReference>
<evidence type="ECO:0000313" key="14">
    <source>
        <dbReference type="EMBL" id="SAM01425.1"/>
    </source>
</evidence>
<gene>
    <name evidence="14" type="primary">ABSGL_07166.1 scaffold 8717</name>
</gene>
<dbReference type="EC" id="2.7.11.11" evidence="1"/>
<dbReference type="GO" id="GO:0005524">
    <property type="term" value="F:ATP binding"/>
    <property type="evidence" value="ECO:0007669"/>
    <property type="project" value="UniProtKB-UniRule"/>
</dbReference>
<keyword evidence="4 9" id="KW-0547">Nucleotide-binding</keyword>
<sequence>MERIPEQSLDEAHSPRPSTPPFLKQQTYQHSNMQQHSYYPQQQQQQNVYLGNPRPSQESSRMSIVKQPQQQGFPPNHPLANMAIPLSPSSRTLYQQQQSRLHYYHTRAPVYVQKPSFGLNDFDLLDTLGTGTFGRVYLTKFKTTNKYYAMKVLKKSEVVRLKQVEHLISEKQILASVRFPFIVDLFCTFQDDVNLYMLLEYVVGGELFSHLRRAGRFTNDMTRFYASEIVLAIEYLHSKNIIYRDLKPENLLIDHQGHIKITDFGFAKTVVDRTWTLCGTPEYLAPEIIQSKGHGKAVDYWALGVLIFEMLAGYPPFFDDNSFGIYEKILAGKGGSEDVKRHKWFRGVDWLGLLDKNVRAPIIPPYHHPGDTSNFEKYPDTPDTDRNATPGEDPYKALFVDFS</sequence>
<dbReference type="GO" id="GO:0005952">
    <property type="term" value="C:cAMP-dependent protein kinase complex"/>
    <property type="evidence" value="ECO:0007669"/>
    <property type="project" value="TreeGrafter"/>
</dbReference>
<feature type="binding site" evidence="9">
    <location>
        <position position="151"/>
    </location>
    <ligand>
        <name>ATP</name>
        <dbReference type="ChEBI" id="CHEBI:30616"/>
    </ligand>
</feature>
<evidence type="ECO:0000313" key="15">
    <source>
        <dbReference type="Proteomes" id="UP000078561"/>
    </source>
</evidence>
<feature type="domain" description="Protein kinase" evidence="12">
    <location>
        <begin position="122"/>
        <end position="403"/>
    </location>
</feature>